<dbReference type="PANTHER" id="PTHR35728">
    <property type="entry name" value="MICROTUBULE-BINDING PROTEIN TANGLED-RELATED"/>
    <property type="match status" value="1"/>
</dbReference>
<dbReference type="Proteomes" id="UP001152484">
    <property type="component" value="Unassembled WGS sequence"/>
</dbReference>
<name>A0A9P0Z517_CUSEU</name>
<organism evidence="2 3">
    <name type="scientific">Cuscuta europaea</name>
    <name type="common">European dodder</name>
    <dbReference type="NCBI Taxonomy" id="41803"/>
    <lineage>
        <taxon>Eukaryota</taxon>
        <taxon>Viridiplantae</taxon>
        <taxon>Streptophyta</taxon>
        <taxon>Embryophyta</taxon>
        <taxon>Tracheophyta</taxon>
        <taxon>Spermatophyta</taxon>
        <taxon>Magnoliopsida</taxon>
        <taxon>eudicotyledons</taxon>
        <taxon>Gunneridae</taxon>
        <taxon>Pentapetalae</taxon>
        <taxon>asterids</taxon>
        <taxon>lamiids</taxon>
        <taxon>Solanales</taxon>
        <taxon>Convolvulaceae</taxon>
        <taxon>Cuscuteae</taxon>
        <taxon>Cuscuta</taxon>
        <taxon>Cuscuta subgen. Cuscuta</taxon>
    </lineage>
</organism>
<dbReference type="GO" id="GO:0008017">
    <property type="term" value="F:microtubule binding"/>
    <property type="evidence" value="ECO:0007669"/>
    <property type="project" value="InterPro"/>
</dbReference>
<dbReference type="GO" id="GO:0005875">
    <property type="term" value="C:microtubule associated complex"/>
    <property type="evidence" value="ECO:0007669"/>
    <property type="project" value="TreeGrafter"/>
</dbReference>
<feature type="region of interest" description="Disordered" evidence="1">
    <location>
        <begin position="275"/>
        <end position="333"/>
    </location>
</feature>
<dbReference type="InterPro" id="IPR044709">
    <property type="entry name" value="TAN1"/>
</dbReference>
<proteinExistence type="predicted"/>
<dbReference type="GO" id="GO:0009574">
    <property type="term" value="C:preprophase band"/>
    <property type="evidence" value="ECO:0007669"/>
    <property type="project" value="TreeGrafter"/>
</dbReference>
<feature type="region of interest" description="Disordered" evidence="1">
    <location>
        <begin position="405"/>
        <end position="424"/>
    </location>
</feature>
<comment type="caution">
    <text evidence="2">The sequence shown here is derived from an EMBL/GenBank/DDBJ whole genome shotgun (WGS) entry which is preliminary data.</text>
</comment>
<dbReference type="AlphaFoldDB" id="A0A9P0Z517"/>
<sequence>MVARTPPKLQQRHTAAAPLNPILLRQILNKVDKCMASLEELQYTVKGRGKGVSSGVVLSPRSTRAYSRTSHRCKQESLRIRNATSNKSPQGKLPINAAEWKRMSLPAMLLGETVNEILQASQLARKVVEAAASDDNPKTPPLTIRRNKNPIPENSELIARRKREKEHTKYVPAGAPSIRCARSRINFKRSPPLHKKEECENENLCKYIAKRVSPRKNRPWARKTVLFPNPLFHTSPPTSQQKLGRKTQLKTPPHKFLIKSPPQPPFSRFQVKIRNPPLSISPPTRKTQLKTPPHKFLIKSPPQPPFSRSQVKIRTPPLSISPPTRRAVAAKKSPQITMAGKLKRLSFSPSRLANRLLLVSSSPSKMRRSFSPSRLAKKLVSPLRSSRKSVQENTVAMKMMMSGLKQQRSCSAASSQMQFPARRL</sequence>
<evidence type="ECO:0000256" key="1">
    <source>
        <dbReference type="SAM" id="MobiDB-lite"/>
    </source>
</evidence>
<gene>
    <name evidence="2" type="ORF">CEURO_LOCUS9987</name>
</gene>
<evidence type="ECO:0000313" key="2">
    <source>
        <dbReference type="EMBL" id="CAH9087258.1"/>
    </source>
</evidence>
<protein>
    <recommendedName>
        <fullName evidence="4">Microtubule-binding protein TANGLED</fullName>
    </recommendedName>
</protein>
<dbReference type="GO" id="GO:0000911">
    <property type="term" value="P:cytokinesis by cell plate formation"/>
    <property type="evidence" value="ECO:0007669"/>
    <property type="project" value="TreeGrafter"/>
</dbReference>
<dbReference type="PANTHER" id="PTHR35728:SF1">
    <property type="entry name" value="MICROTUBULE-BINDING PROTEIN TANGLED-RELATED"/>
    <property type="match status" value="1"/>
</dbReference>
<dbReference type="OrthoDB" id="1939732at2759"/>
<dbReference type="GO" id="GO:2000694">
    <property type="term" value="P:regulation of phragmoplast microtubule organization"/>
    <property type="evidence" value="ECO:0007669"/>
    <property type="project" value="InterPro"/>
</dbReference>
<keyword evidence="3" id="KW-1185">Reference proteome</keyword>
<reference evidence="2" key="1">
    <citation type="submission" date="2022-07" db="EMBL/GenBank/DDBJ databases">
        <authorList>
            <person name="Macas J."/>
            <person name="Novak P."/>
            <person name="Neumann P."/>
        </authorList>
    </citation>
    <scope>NUCLEOTIDE SEQUENCE</scope>
</reference>
<accession>A0A9P0Z517</accession>
<feature type="compositionally biased region" description="Polar residues" evidence="1">
    <location>
        <begin position="405"/>
        <end position="418"/>
    </location>
</feature>
<feature type="compositionally biased region" description="Polar residues" evidence="1">
    <location>
        <begin position="281"/>
        <end position="290"/>
    </location>
</feature>
<evidence type="ECO:0000313" key="3">
    <source>
        <dbReference type="Proteomes" id="UP001152484"/>
    </source>
</evidence>
<evidence type="ECO:0008006" key="4">
    <source>
        <dbReference type="Google" id="ProtNLM"/>
    </source>
</evidence>
<dbReference type="EMBL" id="CAMAPE010000019">
    <property type="protein sequence ID" value="CAH9087258.1"/>
    <property type="molecule type" value="Genomic_DNA"/>
</dbReference>